<dbReference type="InterPro" id="IPR002201">
    <property type="entry name" value="Glyco_trans_9"/>
</dbReference>
<dbReference type="InterPro" id="IPR051199">
    <property type="entry name" value="LPS_LOS_Heptosyltrfase"/>
</dbReference>
<evidence type="ECO:0000256" key="1">
    <source>
        <dbReference type="ARBA" id="ARBA00022676"/>
    </source>
</evidence>
<dbReference type="PANTHER" id="PTHR30160:SF21">
    <property type="entry name" value="LIPOPOLYSACCHARIDE CORE HEPTOSYLTRANSFERASE OPSX"/>
    <property type="match status" value="1"/>
</dbReference>
<dbReference type="Gene3D" id="3.40.50.2000">
    <property type="entry name" value="Glycogen Phosphorylase B"/>
    <property type="match status" value="1"/>
</dbReference>
<name>T0Z2Y2_9ZZZZ</name>
<proteinExistence type="predicted"/>
<dbReference type="PANTHER" id="PTHR30160">
    <property type="entry name" value="TETRAACYLDISACCHARIDE 4'-KINASE-RELATED"/>
    <property type="match status" value="1"/>
</dbReference>
<sequence>MLTPDAGPMHMANAVGTPIIGLHAASNPARSGPYSDRRWCVNRYAAAAHKFMGRAVEDLPWGTKIERPGVMDLIHIDDVIERLEALDQARRHGLLRS</sequence>
<dbReference type="Pfam" id="PF01075">
    <property type="entry name" value="Glyco_transf_9"/>
    <property type="match status" value="1"/>
</dbReference>
<comment type="caution">
    <text evidence="3">The sequence shown here is derived from an EMBL/GenBank/DDBJ whole genome shotgun (WGS) entry which is preliminary data.</text>
</comment>
<dbReference type="SUPFAM" id="SSF53756">
    <property type="entry name" value="UDP-Glycosyltransferase/glycogen phosphorylase"/>
    <property type="match status" value="1"/>
</dbReference>
<gene>
    <name evidence="3" type="ORF">B1B_15732</name>
</gene>
<evidence type="ECO:0000256" key="2">
    <source>
        <dbReference type="ARBA" id="ARBA00022679"/>
    </source>
</evidence>
<dbReference type="GO" id="GO:0005829">
    <property type="term" value="C:cytosol"/>
    <property type="evidence" value="ECO:0007669"/>
    <property type="project" value="TreeGrafter"/>
</dbReference>
<keyword evidence="1 3" id="KW-0328">Glycosyltransferase</keyword>
<dbReference type="EMBL" id="AUZY01010464">
    <property type="protein sequence ID" value="EQD38592.1"/>
    <property type="molecule type" value="Genomic_DNA"/>
</dbReference>
<keyword evidence="2 3" id="KW-0808">Transferase</keyword>
<dbReference type="GO" id="GO:0008713">
    <property type="term" value="F:ADP-heptose-lipopolysaccharide heptosyltransferase activity"/>
    <property type="evidence" value="ECO:0007669"/>
    <property type="project" value="TreeGrafter"/>
</dbReference>
<evidence type="ECO:0000313" key="3">
    <source>
        <dbReference type="EMBL" id="EQD38592.1"/>
    </source>
</evidence>
<dbReference type="GO" id="GO:0009244">
    <property type="term" value="P:lipopolysaccharide core region biosynthetic process"/>
    <property type="evidence" value="ECO:0007669"/>
    <property type="project" value="TreeGrafter"/>
</dbReference>
<organism evidence="3">
    <name type="scientific">mine drainage metagenome</name>
    <dbReference type="NCBI Taxonomy" id="410659"/>
    <lineage>
        <taxon>unclassified sequences</taxon>
        <taxon>metagenomes</taxon>
        <taxon>ecological metagenomes</taxon>
    </lineage>
</organism>
<reference evidence="3" key="2">
    <citation type="journal article" date="2014" name="ISME J.">
        <title>Microbial stratification in low pH oxic and suboxic macroscopic growths along an acid mine drainage.</title>
        <authorList>
            <person name="Mendez-Garcia C."/>
            <person name="Mesa V."/>
            <person name="Sprenger R.R."/>
            <person name="Richter M."/>
            <person name="Diez M.S."/>
            <person name="Solano J."/>
            <person name="Bargiela R."/>
            <person name="Golyshina O.V."/>
            <person name="Manteca A."/>
            <person name="Ramos J.L."/>
            <person name="Gallego J.R."/>
            <person name="Llorente I."/>
            <person name="Martins Dos Santos V.A."/>
            <person name="Jensen O.N."/>
            <person name="Pelaez A.I."/>
            <person name="Sanchez J."/>
            <person name="Ferrer M."/>
        </authorList>
    </citation>
    <scope>NUCLEOTIDE SEQUENCE</scope>
</reference>
<accession>T0Z2Y2</accession>
<protein>
    <submittedName>
        <fullName evidence="3">Glycosyl transferase, family 9</fullName>
        <ecNumber evidence="3">2.4.-.-</ecNumber>
    </submittedName>
</protein>
<dbReference type="AlphaFoldDB" id="T0Z2Y2"/>
<dbReference type="EC" id="2.4.-.-" evidence="3"/>
<reference evidence="3" key="1">
    <citation type="submission" date="2013-08" db="EMBL/GenBank/DDBJ databases">
        <authorList>
            <person name="Mendez C."/>
            <person name="Richter M."/>
            <person name="Ferrer M."/>
            <person name="Sanchez J."/>
        </authorList>
    </citation>
    <scope>NUCLEOTIDE SEQUENCE</scope>
</reference>